<evidence type="ECO:0000256" key="4">
    <source>
        <dbReference type="ARBA" id="ARBA00023152"/>
    </source>
</evidence>
<dbReference type="FunFam" id="3.20.20.70:FF:000140">
    <property type="entry name" value="Fructose-bisphosphate aldolase"/>
    <property type="match status" value="1"/>
</dbReference>
<reference evidence="7 8" key="1">
    <citation type="submission" date="2017-11" db="EMBL/GenBank/DDBJ databases">
        <title>Draft genome sequence of Rhizobiales bacterium SY3-13.</title>
        <authorList>
            <person name="Sun C."/>
        </authorList>
    </citation>
    <scope>NUCLEOTIDE SEQUENCE [LARGE SCALE GENOMIC DNA]</scope>
    <source>
        <strain evidence="7 8">SY3-13</strain>
    </source>
</reference>
<evidence type="ECO:0000256" key="1">
    <source>
        <dbReference type="ARBA" id="ARBA00000441"/>
    </source>
</evidence>
<dbReference type="PANTHER" id="PTHR11627">
    <property type="entry name" value="FRUCTOSE-BISPHOSPHATE ALDOLASE"/>
    <property type="match status" value="1"/>
</dbReference>
<keyword evidence="4 6" id="KW-0324">Glycolysis</keyword>
<dbReference type="NCBIfam" id="NF033379">
    <property type="entry name" value="FrucBisAld_I"/>
    <property type="match status" value="1"/>
</dbReference>
<accession>A0A2M9G5P5</accession>
<dbReference type="Gene3D" id="3.20.20.70">
    <property type="entry name" value="Aldolase class I"/>
    <property type="match status" value="1"/>
</dbReference>
<dbReference type="Pfam" id="PF00274">
    <property type="entry name" value="Glycolytic"/>
    <property type="match status" value="1"/>
</dbReference>
<name>A0A2M9G5P5_9PROT</name>
<keyword evidence="5 6" id="KW-0456">Lyase</keyword>
<dbReference type="GO" id="GO:0004332">
    <property type="term" value="F:fructose-bisphosphate aldolase activity"/>
    <property type="evidence" value="ECO:0007669"/>
    <property type="project" value="UniProtKB-EC"/>
</dbReference>
<comment type="caution">
    <text evidence="7">The sequence shown here is derived from an EMBL/GenBank/DDBJ whole genome shotgun (WGS) entry which is preliminary data.</text>
</comment>
<evidence type="ECO:0000313" key="8">
    <source>
        <dbReference type="Proteomes" id="UP000229498"/>
    </source>
</evidence>
<dbReference type="InterPro" id="IPR029768">
    <property type="entry name" value="Aldolase_I_AS"/>
</dbReference>
<evidence type="ECO:0000256" key="2">
    <source>
        <dbReference type="ARBA" id="ARBA00004714"/>
    </source>
</evidence>
<dbReference type="EC" id="4.1.2.13" evidence="6"/>
<comment type="similarity">
    <text evidence="3 6">Belongs to the class I fructose-bisphosphate aldolase family.</text>
</comment>
<organism evidence="7 8">
    <name type="scientific">Minwuia thermotolerans</name>
    <dbReference type="NCBI Taxonomy" id="2056226"/>
    <lineage>
        <taxon>Bacteria</taxon>
        <taxon>Pseudomonadati</taxon>
        <taxon>Pseudomonadota</taxon>
        <taxon>Alphaproteobacteria</taxon>
        <taxon>Minwuiales</taxon>
        <taxon>Minwuiaceae</taxon>
        <taxon>Minwuia</taxon>
    </lineage>
</organism>
<comment type="pathway">
    <text evidence="2">Carbohydrate degradation; glycolysis; D-glyceraldehyde 3-phosphate and glycerone phosphate from D-glucose: step 4/4.</text>
</comment>
<protein>
    <recommendedName>
        <fullName evidence="6">Fructose-bisphosphate aldolase</fullName>
        <ecNumber evidence="6">4.1.2.13</ecNumber>
    </recommendedName>
</protein>
<dbReference type="RefSeq" id="WP_109792500.1">
    <property type="nucleotide sequence ID" value="NZ_PHIG01000011.1"/>
</dbReference>
<dbReference type="GO" id="GO:0006096">
    <property type="term" value="P:glycolytic process"/>
    <property type="evidence" value="ECO:0007669"/>
    <property type="project" value="UniProtKB-UniPathway"/>
</dbReference>
<proteinExistence type="inferred from homology"/>
<evidence type="ECO:0000256" key="6">
    <source>
        <dbReference type="RuleBase" id="RU003994"/>
    </source>
</evidence>
<dbReference type="OrthoDB" id="9793595at2"/>
<evidence type="ECO:0000256" key="5">
    <source>
        <dbReference type="ARBA" id="ARBA00023239"/>
    </source>
</evidence>
<dbReference type="AlphaFoldDB" id="A0A2M9G5P5"/>
<comment type="catalytic activity">
    <reaction evidence="1 6">
        <text>beta-D-fructose 1,6-bisphosphate = D-glyceraldehyde 3-phosphate + dihydroxyacetone phosphate</text>
        <dbReference type="Rhea" id="RHEA:14729"/>
        <dbReference type="ChEBI" id="CHEBI:32966"/>
        <dbReference type="ChEBI" id="CHEBI:57642"/>
        <dbReference type="ChEBI" id="CHEBI:59776"/>
        <dbReference type="EC" id="4.1.2.13"/>
    </reaction>
</comment>
<evidence type="ECO:0000256" key="3">
    <source>
        <dbReference type="ARBA" id="ARBA00010387"/>
    </source>
</evidence>
<dbReference type="UniPathway" id="UPA00109">
    <property type="reaction ID" value="UER00183"/>
</dbReference>
<evidence type="ECO:0000313" key="7">
    <source>
        <dbReference type="EMBL" id="PJK31031.1"/>
    </source>
</evidence>
<dbReference type="CDD" id="cd00948">
    <property type="entry name" value="FBP_aldolase_I_a"/>
    <property type="match status" value="1"/>
</dbReference>
<dbReference type="EMBL" id="PHIG01000011">
    <property type="protein sequence ID" value="PJK31031.1"/>
    <property type="molecule type" value="Genomic_DNA"/>
</dbReference>
<dbReference type="SUPFAM" id="SSF51569">
    <property type="entry name" value="Aldolase"/>
    <property type="match status" value="1"/>
</dbReference>
<dbReference type="PROSITE" id="PS00158">
    <property type="entry name" value="ALDOLASE_CLASS_I"/>
    <property type="match status" value="1"/>
</dbReference>
<dbReference type="InterPro" id="IPR013785">
    <property type="entry name" value="Aldolase_TIM"/>
</dbReference>
<dbReference type="Proteomes" id="UP000229498">
    <property type="component" value="Unassembled WGS sequence"/>
</dbReference>
<sequence>MSDRDLNAIATKIVADGRGVLAADESTGTIKKRFDQIGVENTEENRRDYREMLFRAEGHGQYTGGVILFDETLRQKAADGTPLVDLIRNADVAPGIKVDKGAKPLPFAPGETVTEGLDGLRERFEEYRKLGAEFAKWRAVIRITDDLPSDYCIAANAHALARYAALSQEAGIVPIVEPEVLMDGGHDLARCQKVTEDTLEAVFAELYAQRVALEGMLLKPNMVISGQDAADRAGIQEVAYATLQTLKRCVPAAVPGIVFLSGGQTEEEATAHLDAMNRMGGDLPWKLSFSYGRALQQSALKAWSGKPENVAAGQRAYLHRARMNWAAARGEWHAELEKAA</sequence>
<dbReference type="InterPro" id="IPR000741">
    <property type="entry name" value="FBA_I"/>
</dbReference>
<gene>
    <name evidence="7" type="ORF">CVT23_03995</name>
</gene>
<keyword evidence="8" id="KW-1185">Reference proteome</keyword>